<dbReference type="PANTHER" id="PTHR14428:SF5">
    <property type="entry name" value="NUCLEOLAR COMPLEX PROTEIN 3 HOMOLOG"/>
    <property type="match status" value="1"/>
</dbReference>
<comment type="similarity">
    <text evidence="2">Belongs to the CBF/MAK21 family.</text>
</comment>
<dbReference type="AlphaFoldDB" id="A0A9P0JIU7"/>
<proteinExistence type="inferred from homology"/>
<feature type="region of interest" description="Disordered" evidence="8">
    <location>
        <begin position="1"/>
        <end position="62"/>
    </location>
</feature>
<feature type="domain" description="CCAAT-binding factor" evidence="9">
    <location>
        <begin position="533"/>
        <end position="687"/>
    </location>
</feature>
<comment type="caution">
    <text evidence="11">The sequence shown here is derived from an EMBL/GenBank/DDBJ whole genome shotgun (WGS) entry which is preliminary data.</text>
</comment>
<evidence type="ECO:0000313" key="11">
    <source>
        <dbReference type="EMBL" id="CAH1955436.1"/>
    </source>
</evidence>
<dbReference type="OrthoDB" id="10263597at2759"/>
<keyword evidence="12" id="KW-1185">Reference proteome</keyword>
<evidence type="ECO:0000259" key="9">
    <source>
        <dbReference type="Pfam" id="PF03914"/>
    </source>
</evidence>
<keyword evidence="4" id="KW-0539">Nucleus</keyword>
<dbReference type="GO" id="GO:0005730">
    <property type="term" value="C:nucleolus"/>
    <property type="evidence" value="ECO:0007669"/>
    <property type="project" value="UniProtKB-SubCell"/>
</dbReference>
<protein>
    <recommendedName>
        <fullName evidence="6">NOC3-like protein</fullName>
    </recommendedName>
    <alternativeName>
        <fullName evidence="5">Nucleolar complex-associated protein 3-like protein</fullName>
    </alternativeName>
</protein>
<evidence type="ECO:0000256" key="4">
    <source>
        <dbReference type="ARBA" id="ARBA00023242"/>
    </source>
</evidence>
<dbReference type="InterPro" id="IPR016903">
    <property type="entry name" value="Nucleolar_cplx-assoc_3"/>
</dbReference>
<name>A0A9P0JIU7_ACAOB</name>
<evidence type="ECO:0000256" key="5">
    <source>
        <dbReference type="ARBA" id="ARBA00032701"/>
    </source>
</evidence>
<dbReference type="InterPro" id="IPR005612">
    <property type="entry name" value="CCAAT-binding_factor"/>
</dbReference>
<evidence type="ECO:0000256" key="8">
    <source>
        <dbReference type="SAM" id="MobiDB-lite"/>
    </source>
</evidence>
<evidence type="ECO:0000256" key="6">
    <source>
        <dbReference type="ARBA" id="ARBA00032937"/>
    </source>
</evidence>
<dbReference type="GO" id="GO:0003682">
    <property type="term" value="F:chromatin binding"/>
    <property type="evidence" value="ECO:0007669"/>
    <property type="project" value="TreeGrafter"/>
</dbReference>
<feature type="domain" description="Nucleolar complex-associated protein 3 N-terminal" evidence="10">
    <location>
        <begin position="196"/>
        <end position="288"/>
    </location>
</feature>
<feature type="compositionally biased region" description="Basic residues" evidence="8">
    <location>
        <begin position="1"/>
        <end position="34"/>
    </location>
</feature>
<dbReference type="Pfam" id="PF07540">
    <property type="entry name" value="NOC3p"/>
    <property type="match status" value="1"/>
</dbReference>
<evidence type="ECO:0000256" key="3">
    <source>
        <dbReference type="ARBA" id="ARBA00023054"/>
    </source>
</evidence>
<dbReference type="InterPro" id="IPR011501">
    <property type="entry name" value="Noc3_N"/>
</dbReference>
<evidence type="ECO:0000256" key="1">
    <source>
        <dbReference type="ARBA" id="ARBA00004604"/>
    </source>
</evidence>
<dbReference type="PANTHER" id="PTHR14428">
    <property type="entry name" value="NUCLEOLAR COMPLEX PROTEIN 3"/>
    <property type="match status" value="1"/>
</dbReference>
<organism evidence="11 12">
    <name type="scientific">Acanthoscelides obtectus</name>
    <name type="common">Bean weevil</name>
    <name type="synonym">Bruchus obtectus</name>
    <dbReference type="NCBI Taxonomy" id="200917"/>
    <lineage>
        <taxon>Eukaryota</taxon>
        <taxon>Metazoa</taxon>
        <taxon>Ecdysozoa</taxon>
        <taxon>Arthropoda</taxon>
        <taxon>Hexapoda</taxon>
        <taxon>Insecta</taxon>
        <taxon>Pterygota</taxon>
        <taxon>Neoptera</taxon>
        <taxon>Endopterygota</taxon>
        <taxon>Coleoptera</taxon>
        <taxon>Polyphaga</taxon>
        <taxon>Cucujiformia</taxon>
        <taxon>Chrysomeloidea</taxon>
        <taxon>Chrysomelidae</taxon>
        <taxon>Bruchinae</taxon>
        <taxon>Bruchini</taxon>
        <taxon>Acanthoscelides</taxon>
    </lineage>
</organism>
<keyword evidence="3 7" id="KW-0175">Coiled coil</keyword>
<sequence length="770" mass="88892">MAVKSKMSKTKKNNIKRTKLIKRGVIRASKKPQKKFKEAPVAAPKKRPVETIEEEESDHGEDMLGMVEEDDLEFLKQSITNRSYNIFNRIRYSVDISPKQKKQKTEDVNNDDALENEYQQNLDNTQTKKIKSLLPIKTKDGIVRQAVEETDDGDNQEEADEEVNFESIEEDHSEDFSKPVSATQLLIRRNEIIREKKLQVGNLCATLLENPEEKITNLRTLLTIMNEDLKEAYFTVRKFTMLSILEVFKDILPSYEIKKTINEGVKLKKDTLKLHKYEESLLMYYKQFLKKLEKHLFVLIKKKGDFRKKSGDEIKLGILAVEAMLDLLVTHPYFNFSENIGRVVVPFLTSYDKGIRKNAKEKVIQLFKEDKKGDITFTILRIINNYLKTHSNVHSDMLEVLLVLNLKNVNLDQQKEQDLKQKKLMAKKARVQQLSKKERKRKKKLAELDKELLETKAEENRQTKEKNVTEITKILFNIYFRILKTSKNNKLLGACLQGLAKYSHCINLEYYLDIVNIIDHLLKEEWLTYVEQLHCVQTVFAILSGQGEVINLDPTRFYNNLYQELLSINAASKRSDYICDFIKTLNDALIKRRKKITNKRLLGFVKRLSILSLQVSHDGALACLGLIRNIMQLNRSLDILLDLDPSIGEGQYQAEIDDPEYSNAASTALYEIIALSNHYHPVVRMFARNIASGVPATGNGSLPGEYAKTTPDQLYEDFNMSDMAFNPPVCPPKSANVKSKPTRHYFVDSAFQEECMGILNISKQRHSFFI</sequence>
<comment type="subcellular location">
    <subcellularLocation>
        <location evidence="1">Nucleus</location>
        <location evidence="1">Nucleolus</location>
    </subcellularLocation>
</comment>
<dbReference type="GO" id="GO:0006270">
    <property type="term" value="P:DNA replication initiation"/>
    <property type="evidence" value="ECO:0007669"/>
    <property type="project" value="TreeGrafter"/>
</dbReference>
<dbReference type="Proteomes" id="UP001152888">
    <property type="component" value="Unassembled WGS sequence"/>
</dbReference>
<evidence type="ECO:0000256" key="2">
    <source>
        <dbReference type="ARBA" id="ARBA00007797"/>
    </source>
</evidence>
<evidence type="ECO:0000259" key="10">
    <source>
        <dbReference type="Pfam" id="PF07540"/>
    </source>
</evidence>
<evidence type="ECO:0000256" key="7">
    <source>
        <dbReference type="SAM" id="Coils"/>
    </source>
</evidence>
<evidence type="ECO:0000313" key="12">
    <source>
        <dbReference type="Proteomes" id="UP001152888"/>
    </source>
</evidence>
<feature type="coiled-coil region" evidence="7">
    <location>
        <begin position="431"/>
        <end position="465"/>
    </location>
</feature>
<dbReference type="Pfam" id="PF03914">
    <property type="entry name" value="CBF"/>
    <property type="match status" value="1"/>
</dbReference>
<gene>
    <name evidence="11" type="ORF">ACAOBT_LOCUS1061</name>
</gene>
<accession>A0A9P0JIU7</accession>
<dbReference type="EMBL" id="CAKOFQ010006660">
    <property type="protein sequence ID" value="CAH1955436.1"/>
    <property type="molecule type" value="Genomic_DNA"/>
</dbReference>
<reference evidence="11" key="1">
    <citation type="submission" date="2022-03" db="EMBL/GenBank/DDBJ databases">
        <authorList>
            <person name="Sayadi A."/>
        </authorList>
    </citation>
    <scope>NUCLEOTIDE SEQUENCE</scope>
</reference>